<evidence type="ECO:0000313" key="1">
    <source>
        <dbReference type="EMBL" id="BBJ40244.1"/>
    </source>
</evidence>
<dbReference type="EMBL" id="AP019620">
    <property type="protein sequence ID" value="BBJ40244.1"/>
    <property type="molecule type" value="Genomic_DNA"/>
</dbReference>
<organism evidence="1 2">
    <name type="scientific">Streptomyces antimycoticus</name>
    <dbReference type="NCBI Taxonomy" id="68175"/>
    <lineage>
        <taxon>Bacteria</taxon>
        <taxon>Bacillati</taxon>
        <taxon>Actinomycetota</taxon>
        <taxon>Actinomycetes</taxon>
        <taxon>Kitasatosporales</taxon>
        <taxon>Streptomycetaceae</taxon>
        <taxon>Streptomyces</taxon>
        <taxon>Streptomyces violaceusniger group</taxon>
    </lineage>
</organism>
<dbReference type="Proteomes" id="UP000463951">
    <property type="component" value="Chromosome"/>
</dbReference>
<evidence type="ECO:0000313" key="2">
    <source>
        <dbReference type="Proteomes" id="UP000463951"/>
    </source>
</evidence>
<accession>A0A499UFN6</accession>
<name>A0A499UFN6_9ACTN</name>
<proteinExistence type="predicted"/>
<dbReference type="AlphaFoldDB" id="A0A499UFN6"/>
<protein>
    <submittedName>
        <fullName evidence="1">Uncharacterized protein</fullName>
    </submittedName>
</protein>
<gene>
    <name evidence="1" type="ORF">SSPO_029620</name>
</gene>
<reference evidence="1 2" key="1">
    <citation type="journal article" date="2020" name="Int. J. Syst. Evol. Microbiol.">
        <title>Reclassification of Streptomyces castelarensis and Streptomyces sporoclivatus as later heterotypic synonyms of Streptomyces antimycoticus.</title>
        <authorList>
            <person name="Komaki H."/>
            <person name="Tamura T."/>
        </authorList>
    </citation>
    <scope>NUCLEOTIDE SEQUENCE [LARGE SCALE GENOMIC DNA]</scope>
    <source>
        <strain evidence="1 2">NBRC 100767</strain>
    </source>
</reference>
<sequence>MSWFPGRGVDYLSRREAVKRVATRAPREAAVSFEDRGRAAIRASSRYLADLSTSLEDAHAVIKLLQFALSDLIMVAEARQRLLRRYSRPSDSKEQPPSHPARCFLVFP</sequence>